<dbReference type="Proteomes" id="UP000007431">
    <property type="component" value="Unassembled WGS sequence"/>
</dbReference>
<dbReference type="STRING" id="578458.D8Q084"/>
<dbReference type="KEGG" id="scm:SCHCO_02615565"/>
<reference evidence="1 2" key="1">
    <citation type="journal article" date="2010" name="Nat. Biotechnol.">
        <title>Genome sequence of the model mushroom Schizophyllum commune.</title>
        <authorList>
            <person name="Ohm R.A."/>
            <person name="de Jong J.F."/>
            <person name="Lugones L.G."/>
            <person name="Aerts A."/>
            <person name="Kothe E."/>
            <person name="Stajich J.E."/>
            <person name="de Vries R.P."/>
            <person name="Record E."/>
            <person name="Levasseur A."/>
            <person name="Baker S.E."/>
            <person name="Bartholomew K.A."/>
            <person name="Coutinho P.M."/>
            <person name="Erdmann S."/>
            <person name="Fowler T.J."/>
            <person name="Gathman A.C."/>
            <person name="Lombard V."/>
            <person name="Henrissat B."/>
            <person name="Knabe N."/>
            <person name="Kuees U."/>
            <person name="Lilly W.W."/>
            <person name="Lindquist E."/>
            <person name="Lucas S."/>
            <person name="Magnuson J.K."/>
            <person name="Piumi F."/>
            <person name="Raudaskoski M."/>
            <person name="Salamov A."/>
            <person name="Schmutz J."/>
            <person name="Schwarze F.W.M.R."/>
            <person name="vanKuyk P.A."/>
            <person name="Horton J.S."/>
            <person name="Grigoriev I.V."/>
            <person name="Woesten H.A.B."/>
        </authorList>
    </citation>
    <scope>NUCLEOTIDE SEQUENCE [LARGE SCALE GENOMIC DNA]</scope>
    <source>
        <strain evidence="2">H4-8 / FGSC 9210</strain>
    </source>
</reference>
<dbReference type="OrthoDB" id="185373at2759"/>
<sequence length="629" mass="71267">MFLCRVPSRAIRLPLTSALQAYRSFSTTHRILYSEPITPFGRRTGAFNHNPGTISVGTLPIISWTSSESQHKLLTGYKRPDTPVKCEAYPWIRERNKRQLAKLPKETWLSVAHSAVLTGNETIANLLVDDVIHHGVQLKTTAASVLSILISAPEKLLFSSPTLLRIAVFFRTYEQFFTDVTQVRMAIHYAATLTRHSPVGPSNSRVRRLRLYMLPVFRYQLNKLPHAPEPPTAQYALPPLAQAAMVVATSCLRWGLDEPGKDILLRLSKANMIPVHVRRRLHDTESFTEMRLVMIATALHWNLRLLAVYIARDILSRNVPAASLDSVVAACMEILRTLLEHPNDLSLRSCSYMIRRAHPLGAIPVKYITDFYRAAIARNLGEAVQLVYAWSREPEVMHACHYPPPPPELAVFLLNRLERHNAQAYLHRTLIQDFADEDQILPRSHRVAIITTAADKGYAMAARRMWERHADGEDKEVVVGNGALMMKMVSLFYDLTNRAKHVLDYRYKDPILRNKALLNDNVMVQRATDLENFTNRIIDEYIAAHSPLSEAHHYVLTTLARAYMVVGRFVDGFGALRQLVDRQEVLDMTDVNVALSGLAEQHPSMAAGILKRMRTRSIYPDETMLGTIL</sequence>
<accession>D8Q084</accession>
<dbReference type="VEuPathDB" id="FungiDB:SCHCODRAFT_02615565"/>
<gene>
    <name evidence="1" type="ORF">SCHCODRAFT_84801</name>
</gene>
<name>D8Q084_SCHCM</name>
<dbReference type="AlphaFoldDB" id="D8Q084"/>
<protein>
    <submittedName>
        <fullName evidence="1">Expressed protein</fullName>
    </submittedName>
</protein>
<dbReference type="InParanoid" id="D8Q084"/>
<evidence type="ECO:0000313" key="1">
    <source>
        <dbReference type="EMBL" id="EFI99570.1"/>
    </source>
</evidence>
<dbReference type="EMBL" id="GL377304">
    <property type="protein sequence ID" value="EFI99570.1"/>
    <property type="molecule type" value="Genomic_DNA"/>
</dbReference>
<keyword evidence="2" id="KW-1185">Reference proteome</keyword>
<proteinExistence type="predicted"/>
<evidence type="ECO:0000313" key="2">
    <source>
        <dbReference type="Proteomes" id="UP000007431"/>
    </source>
</evidence>
<feature type="non-terminal residue" evidence="1">
    <location>
        <position position="629"/>
    </location>
</feature>
<dbReference type="eggNOG" id="ENOG502SSBG">
    <property type="taxonomic scope" value="Eukaryota"/>
</dbReference>
<dbReference type="GeneID" id="9585520"/>
<dbReference type="HOGENOM" id="CLU_435203_0_0_1"/>
<organism evidence="2">
    <name type="scientific">Schizophyllum commune (strain H4-8 / FGSC 9210)</name>
    <name type="common">Split gill fungus</name>
    <dbReference type="NCBI Taxonomy" id="578458"/>
    <lineage>
        <taxon>Eukaryota</taxon>
        <taxon>Fungi</taxon>
        <taxon>Dikarya</taxon>
        <taxon>Basidiomycota</taxon>
        <taxon>Agaricomycotina</taxon>
        <taxon>Agaricomycetes</taxon>
        <taxon>Agaricomycetidae</taxon>
        <taxon>Agaricales</taxon>
        <taxon>Schizophyllaceae</taxon>
        <taxon>Schizophyllum</taxon>
    </lineage>
</organism>